<keyword evidence="3" id="KW-0028">Amino-acid biosynthesis</keyword>
<dbReference type="GO" id="GO:0009073">
    <property type="term" value="P:aromatic amino acid family biosynthetic process"/>
    <property type="evidence" value="ECO:0007669"/>
    <property type="project" value="UniProtKB-KW"/>
</dbReference>
<dbReference type="Gene3D" id="3.40.50.10860">
    <property type="entry name" value="Leucine Dehydrogenase, chain A, domain 1"/>
    <property type="match status" value="1"/>
</dbReference>
<dbReference type="GO" id="GO:0050661">
    <property type="term" value="F:NADP binding"/>
    <property type="evidence" value="ECO:0007669"/>
    <property type="project" value="TreeGrafter"/>
</dbReference>
<dbReference type="SUPFAM" id="SSF53223">
    <property type="entry name" value="Aminoacid dehydrogenase-like, N-terminal domain"/>
    <property type="match status" value="1"/>
</dbReference>
<dbReference type="InterPro" id="IPR036291">
    <property type="entry name" value="NAD(P)-bd_dom_sf"/>
</dbReference>
<evidence type="ECO:0000256" key="2">
    <source>
        <dbReference type="ARBA" id="ARBA00023002"/>
    </source>
</evidence>
<dbReference type="AlphaFoldDB" id="A0A1G6PQT1"/>
<dbReference type="GO" id="GO:0019632">
    <property type="term" value="P:shikimate metabolic process"/>
    <property type="evidence" value="ECO:0007669"/>
    <property type="project" value="TreeGrafter"/>
</dbReference>
<dbReference type="Pfam" id="PF08501">
    <property type="entry name" value="Shikimate_dh_N"/>
    <property type="match status" value="1"/>
</dbReference>
<dbReference type="Gene3D" id="3.40.50.720">
    <property type="entry name" value="NAD(P)-binding Rossmann-like Domain"/>
    <property type="match status" value="1"/>
</dbReference>
<name>A0A1G6PQT1_9SPHI</name>
<evidence type="ECO:0000256" key="1">
    <source>
        <dbReference type="ARBA" id="ARBA00004871"/>
    </source>
</evidence>
<comment type="pathway">
    <text evidence="1">Metabolic intermediate biosynthesis; chorismate biosynthesis; chorismate from D-erythrose 4-phosphate and phosphoenolpyruvate: step 4/7.</text>
</comment>
<accession>A0A1G6PQT1</accession>
<protein>
    <submittedName>
        <fullName evidence="5">Shikimate dehydrogenase</fullName>
    </submittedName>
</protein>
<dbReference type="PANTHER" id="PTHR21089:SF1">
    <property type="entry name" value="BIFUNCTIONAL 3-DEHYDROQUINATE DEHYDRATASE_SHIKIMATE DEHYDROGENASE, CHLOROPLASTIC"/>
    <property type="match status" value="1"/>
</dbReference>
<keyword evidence="3" id="KW-0057">Aromatic amino acid biosynthesis</keyword>
<evidence type="ECO:0000256" key="3">
    <source>
        <dbReference type="ARBA" id="ARBA00023141"/>
    </source>
</evidence>
<dbReference type="GO" id="GO:0005829">
    <property type="term" value="C:cytosol"/>
    <property type="evidence" value="ECO:0007669"/>
    <property type="project" value="TreeGrafter"/>
</dbReference>
<gene>
    <name evidence="5" type="ORF">SAMN04488024_103115</name>
</gene>
<dbReference type="EMBL" id="FMZH01000003">
    <property type="protein sequence ID" value="SDC82014.1"/>
    <property type="molecule type" value="Genomic_DNA"/>
</dbReference>
<feature type="domain" description="Shikimate dehydrogenase substrate binding N-terminal" evidence="4">
    <location>
        <begin position="12"/>
        <end position="94"/>
    </location>
</feature>
<organism evidence="5 6">
    <name type="scientific">Pedobacter soli</name>
    <dbReference type="NCBI Taxonomy" id="390242"/>
    <lineage>
        <taxon>Bacteria</taxon>
        <taxon>Pseudomonadati</taxon>
        <taxon>Bacteroidota</taxon>
        <taxon>Sphingobacteriia</taxon>
        <taxon>Sphingobacteriales</taxon>
        <taxon>Sphingobacteriaceae</taxon>
        <taxon>Pedobacter</taxon>
    </lineage>
</organism>
<evidence type="ECO:0000313" key="5">
    <source>
        <dbReference type="EMBL" id="SDC82014.1"/>
    </source>
</evidence>
<keyword evidence="2" id="KW-0560">Oxidoreductase</keyword>
<proteinExistence type="predicted"/>
<evidence type="ECO:0000259" key="4">
    <source>
        <dbReference type="Pfam" id="PF08501"/>
    </source>
</evidence>
<keyword evidence="6" id="KW-1185">Reference proteome</keyword>
<dbReference type="CDD" id="cd01065">
    <property type="entry name" value="NAD_bind_Shikimate_DH"/>
    <property type="match status" value="1"/>
</dbReference>
<dbReference type="InterPro" id="IPR022893">
    <property type="entry name" value="Shikimate_DH_fam"/>
</dbReference>
<reference evidence="6" key="1">
    <citation type="submission" date="2016-10" db="EMBL/GenBank/DDBJ databases">
        <authorList>
            <person name="Varghese N."/>
            <person name="Submissions S."/>
        </authorList>
    </citation>
    <scope>NUCLEOTIDE SEQUENCE [LARGE SCALE GENOMIC DNA]</scope>
    <source>
        <strain evidence="6">DSM 18609</strain>
    </source>
</reference>
<dbReference type="InterPro" id="IPR013708">
    <property type="entry name" value="Shikimate_DH-bd_N"/>
</dbReference>
<evidence type="ECO:0000313" key="6">
    <source>
        <dbReference type="Proteomes" id="UP000199455"/>
    </source>
</evidence>
<sequence>MNVYMLMKTYGLIGYPLSHSFSKKYFTEKFINEGIADHQYELFPIEDIKALPDLLNDNPSLQGLNVTIPHKVNVLCYLNEVDEAADKIGAVNCISIKNFEGKNYLKGYNTDAYGFESSLSPLLEPQHTKALVFGDGGAAKAVKYILEKLNIEYQVVVRKATEGAILYAEITPEILASHKLLINTTPLGMSPNVDTFPDIDYSLVGPEHLAYDLVYNPLETAFLVKAAAEGAKTKNGLEMLHQQAEKAWAIWNK</sequence>
<dbReference type="Proteomes" id="UP000199455">
    <property type="component" value="Unassembled WGS sequence"/>
</dbReference>
<dbReference type="PANTHER" id="PTHR21089">
    <property type="entry name" value="SHIKIMATE DEHYDROGENASE"/>
    <property type="match status" value="1"/>
</dbReference>
<dbReference type="SUPFAM" id="SSF51735">
    <property type="entry name" value="NAD(P)-binding Rossmann-fold domains"/>
    <property type="match status" value="1"/>
</dbReference>
<dbReference type="InterPro" id="IPR046346">
    <property type="entry name" value="Aminoacid_DH-like_N_sf"/>
</dbReference>
<dbReference type="STRING" id="390242.SAMN04488024_103115"/>
<dbReference type="GO" id="GO:0009423">
    <property type="term" value="P:chorismate biosynthetic process"/>
    <property type="evidence" value="ECO:0007669"/>
    <property type="project" value="TreeGrafter"/>
</dbReference>
<dbReference type="GO" id="GO:0004764">
    <property type="term" value="F:shikimate 3-dehydrogenase (NADP+) activity"/>
    <property type="evidence" value="ECO:0007669"/>
    <property type="project" value="InterPro"/>
</dbReference>